<reference evidence="1 2" key="1">
    <citation type="submission" date="2015-01" db="EMBL/GenBank/DDBJ databases">
        <title>Genome Assembly of Bacillus badius MTCC 1458.</title>
        <authorList>
            <person name="Verma A."/>
            <person name="Khatri I."/>
            <person name="Mual P."/>
            <person name="Subramanian S."/>
            <person name="Krishnamurthi S."/>
        </authorList>
    </citation>
    <scope>NUCLEOTIDE SEQUENCE [LARGE SCALE GENOMIC DNA]</scope>
    <source>
        <strain evidence="1 2">MTCC 1458</strain>
    </source>
</reference>
<evidence type="ECO:0000313" key="1">
    <source>
        <dbReference type="EMBL" id="KIL77946.1"/>
    </source>
</evidence>
<comment type="caution">
    <text evidence="1">The sequence shown here is derived from an EMBL/GenBank/DDBJ whole genome shotgun (WGS) entry which is preliminary data.</text>
</comment>
<evidence type="ECO:0000313" key="2">
    <source>
        <dbReference type="Proteomes" id="UP000031982"/>
    </source>
</evidence>
<dbReference type="EMBL" id="JXLP01000011">
    <property type="protein sequence ID" value="KIL77946.1"/>
    <property type="molecule type" value="Genomic_DNA"/>
</dbReference>
<gene>
    <name evidence="1" type="ORF">SD77_0925</name>
</gene>
<sequence length="44" mass="4814">MTVKKESQAADRPLPAIAVLVIEFPYLPLAIPRNSYLFVLAAAD</sequence>
<protein>
    <submittedName>
        <fullName evidence="1">Uncharacterized protein</fullName>
    </submittedName>
</protein>
<accession>A0ABR5AT61</accession>
<dbReference type="Proteomes" id="UP000031982">
    <property type="component" value="Unassembled WGS sequence"/>
</dbReference>
<keyword evidence="2" id="KW-1185">Reference proteome</keyword>
<proteinExistence type="predicted"/>
<name>A0ABR5AT61_BACBA</name>
<organism evidence="1 2">
    <name type="scientific">Bacillus badius</name>
    <dbReference type="NCBI Taxonomy" id="1455"/>
    <lineage>
        <taxon>Bacteria</taxon>
        <taxon>Bacillati</taxon>
        <taxon>Bacillota</taxon>
        <taxon>Bacilli</taxon>
        <taxon>Bacillales</taxon>
        <taxon>Bacillaceae</taxon>
        <taxon>Pseudobacillus</taxon>
    </lineage>
</organism>